<feature type="compositionally biased region" description="Polar residues" evidence="2">
    <location>
        <begin position="25"/>
        <end position="35"/>
    </location>
</feature>
<evidence type="ECO:0000313" key="5">
    <source>
        <dbReference type="Proteomes" id="UP000284657"/>
    </source>
</evidence>
<feature type="compositionally biased region" description="Polar residues" evidence="2">
    <location>
        <begin position="196"/>
        <end position="205"/>
    </location>
</feature>
<dbReference type="InterPro" id="IPR036020">
    <property type="entry name" value="WW_dom_sf"/>
</dbReference>
<dbReference type="AlphaFoldDB" id="A0A3R7GMS2"/>
<feature type="compositionally biased region" description="Basic and acidic residues" evidence="2">
    <location>
        <begin position="124"/>
        <end position="134"/>
    </location>
</feature>
<evidence type="ECO:0000256" key="1">
    <source>
        <dbReference type="SAM" id="Coils"/>
    </source>
</evidence>
<proteinExistence type="predicted"/>
<dbReference type="Proteomes" id="UP000284657">
    <property type="component" value="Unassembled WGS sequence"/>
</dbReference>
<comment type="caution">
    <text evidence="4">The sequence shown here is derived from an EMBL/GenBank/DDBJ whole genome shotgun (WGS) entry which is preliminary data.</text>
</comment>
<dbReference type="EMBL" id="MBAD02000820">
    <property type="protein sequence ID" value="RLN62403.1"/>
    <property type="molecule type" value="Genomic_DNA"/>
</dbReference>
<evidence type="ECO:0000313" key="4">
    <source>
        <dbReference type="EMBL" id="RLN62403.1"/>
    </source>
</evidence>
<feature type="compositionally biased region" description="Acidic residues" evidence="2">
    <location>
        <begin position="206"/>
        <end position="215"/>
    </location>
</feature>
<feature type="compositionally biased region" description="Low complexity" evidence="2">
    <location>
        <begin position="170"/>
        <end position="180"/>
    </location>
</feature>
<feature type="region of interest" description="Disordered" evidence="2">
    <location>
        <begin position="75"/>
        <end position="221"/>
    </location>
</feature>
<feature type="compositionally biased region" description="Acidic residues" evidence="2">
    <location>
        <begin position="104"/>
        <end position="116"/>
    </location>
</feature>
<dbReference type="Gene3D" id="2.20.70.10">
    <property type="match status" value="4"/>
</dbReference>
<dbReference type="CDD" id="cd00201">
    <property type="entry name" value="WW"/>
    <property type="match status" value="3"/>
</dbReference>
<sequence>MGSNELDGDAGGAWEKHVDEASGSTYYYNQHTGESSWEVPEGFRPPVKQEQSQHKPPKWCKFVDDESGTTYYYDQVNGVSRWKEPEDFKEEEEEQVTAEKELSQEQEETEQQEQEQESPVYQKETQELKAEQKEGGQSSDVKTAGGEQNKEAEENAASLDATSGGGGGAAAAAAVAAAAAQWTKFVDASSGKPYYHNTSTGTTQWEEPEEFDETAVPETPAGPQVSAEYQAHLNRKHTEHLARVTQQVLDPSGSLSKLNAILSGIDGGTSAKVMADEKRDKTELRTAKAEWQQHIDAQTQRYYYHNVVSGVTQWNKPDAPIVSGLADWIPPEVPESGENGAGRKVVSGVNYVAQAKFNRLTGKYEQLGGDDYWRNAGVASDRAGRQMSHYFDMSEFEKNREEARRKKEQLKRKNIDWKKIAAEKKAKKQKQKNEWLYND</sequence>
<dbReference type="InterPro" id="IPR001202">
    <property type="entry name" value="WW_dom"/>
</dbReference>
<feature type="region of interest" description="Disordered" evidence="2">
    <location>
        <begin position="25"/>
        <end position="61"/>
    </location>
</feature>
<name>A0A3R7GMS2_9STRA</name>
<feature type="domain" description="WW" evidence="3">
    <location>
        <begin position="53"/>
        <end position="87"/>
    </location>
</feature>
<feature type="coiled-coil region" evidence="1">
    <location>
        <begin position="393"/>
        <end position="420"/>
    </location>
</feature>
<dbReference type="PANTHER" id="PTHR47852:SF2">
    <property type="entry name" value="WW DOMAIN-CONTAINING PROTEIN"/>
    <property type="match status" value="1"/>
</dbReference>
<dbReference type="PROSITE" id="PS50020">
    <property type="entry name" value="WW_DOMAIN_2"/>
    <property type="match status" value="4"/>
</dbReference>
<feature type="domain" description="WW" evidence="3">
    <location>
        <begin position="285"/>
        <end position="319"/>
    </location>
</feature>
<gene>
    <name evidence="4" type="ORF">BBJ29_007632</name>
</gene>
<feature type="compositionally biased region" description="Acidic residues" evidence="2">
    <location>
        <begin position="87"/>
        <end position="96"/>
    </location>
</feature>
<reference evidence="4 5" key="1">
    <citation type="submission" date="2018-07" db="EMBL/GenBank/DDBJ databases">
        <title>Genome sequencing of oomycete isolates from Chile give support for New Zealand origin for Phytophthora kernoviae and make available the first Nothophytophthora sp. genome.</title>
        <authorList>
            <person name="Studholme D.J."/>
            <person name="Sanfuentes E."/>
            <person name="Panda P."/>
            <person name="Hill R."/>
            <person name="Sambles C."/>
            <person name="Grant M."/>
            <person name="Williams N.M."/>
            <person name="Mcdougal R.L."/>
        </authorList>
    </citation>
    <scope>NUCLEOTIDE SEQUENCE [LARGE SCALE GENOMIC DNA]</scope>
    <source>
        <strain evidence="4">Chile7</strain>
    </source>
</reference>
<dbReference type="SUPFAM" id="SSF51045">
    <property type="entry name" value="WW domain"/>
    <property type="match status" value="4"/>
</dbReference>
<feature type="domain" description="WW" evidence="3">
    <location>
        <begin position="176"/>
        <end position="210"/>
    </location>
</feature>
<dbReference type="SMART" id="SM00456">
    <property type="entry name" value="WW"/>
    <property type="match status" value="4"/>
</dbReference>
<evidence type="ECO:0000256" key="2">
    <source>
        <dbReference type="SAM" id="MobiDB-lite"/>
    </source>
</evidence>
<protein>
    <recommendedName>
        <fullName evidence="3">WW domain-containing protein</fullName>
    </recommendedName>
</protein>
<dbReference type="PROSITE" id="PS01159">
    <property type="entry name" value="WW_DOMAIN_1"/>
    <property type="match status" value="4"/>
</dbReference>
<feature type="domain" description="WW" evidence="3">
    <location>
        <begin position="8"/>
        <end position="42"/>
    </location>
</feature>
<dbReference type="Pfam" id="PF00397">
    <property type="entry name" value="WW"/>
    <property type="match status" value="4"/>
</dbReference>
<accession>A0A3R7GMS2</accession>
<evidence type="ECO:0000259" key="3">
    <source>
        <dbReference type="PROSITE" id="PS50020"/>
    </source>
</evidence>
<keyword evidence="1" id="KW-0175">Coiled coil</keyword>
<organism evidence="4 5">
    <name type="scientific">Phytophthora kernoviae</name>
    <dbReference type="NCBI Taxonomy" id="325452"/>
    <lineage>
        <taxon>Eukaryota</taxon>
        <taxon>Sar</taxon>
        <taxon>Stramenopiles</taxon>
        <taxon>Oomycota</taxon>
        <taxon>Peronosporomycetes</taxon>
        <taxon>Peronosporales</taxon>
        <taxon>Peronosporaceae</taxon>
        <taxon>Phytophthora</taxon>
    </lineage>
</organism>
<dbReference type="PANTHER" id="PTHR47852">
    <property type="entry name" value="OS06G0298400 PROTEIN"/>
    <property type="match status" value="1"/>
</dbReference>